<dbReference type="OrthoDB" id="9803111at2"/>
<dbReference type="GO" id="GO:0004029">
    <property type="term" value="F:aldehyde dehydrogenase (NAD+) activity"/>
    <property type="evidence" value="ECO:0007669"/>
    <property type="project" value="TreeGrafter"/>
</dbReference>
<dbReference type="RefSeq" id="WP_034682029.1">
    <property type="nucleotide sequence ID" value="NZ_CP023049.2"/>
</dbReference>
<dbReference type="GO" id="GO:0005737">
    <property type="term" value="C:cytoplasm"/>
    <property type="evidence" value="ECO:0007669"/>
    <property type="project" value="TreeGrafter"/>
</dbReference>
<sequence length="323" mass="36753">MKKVFVTGITGLLGTHVVIKLLKDGYFVIALVRQKSRYNGEENENLRLVEGDLFTDVSSYLKEVDFVIHMAAETSQNLASYTKYKEINCEAVVHLFSQTVEAGIKKFLFVSTANTLGYGSFEALGDEQALQKYPFTKSLYARSKKEAESYLLQNNKTTEVVILHPTFMIGAYDDKPSSGKIIYWAWKKKMIFYPAGGKNFVHVVDAARGVVNAIEKGRNGEQYLLANENLKYKDFFEKINHITNQNPWFCPLPEFVLIFLGMIGDLLRLLRINTSLCSSNMKALQVHNYYSNQKSVKELGLQYQPVDIAIKEAVEYFKSKKVN</sequence>
<dbReference type="InterPro" id="IPR036291">
    <property type="entry name" value="NAD(P)-bd_dom_sf"/>
</dbReference>
<dbReference type="KEGG" id="cpip:CJF12_02555"/>
<keyword evidence="3" id="KW-1185">Reference proteome</keyword>
<dbReference type="Proteomes" id="UP000028709">
    <property type="component" value="Unassembled WGS sequence"/>
</dbReference>
<name>A0A086BLJ8_9FLAO</name>
<dbReference type="SUPFAM" id="SSF51735">
    <property type="entry name" value="NAD(P)-binding Rossmann-fold domains"/>
    <property type="match status" value="1"/>
</dbReference>
<gene>
    <name evidence="2" type="ORF">IQ37_03930</name>
</gene>
<protein>
    <submittedName>
        <fullName evidence="2">Dihydroflavonol 4-reductase</fullName>
    </submittedName>
</protein>
<proteinExistence type="predicted"/>
<evidence type="ECO:0000313" key="3">
    <source>
        <dbReference type="Proteomes" id="UP000028709"/>
    </source>
</evidence>
<evidence type="ECO:0000259" key="1">
    <source>
        <dbReference type="Pfam" id="PF01370"/>
    </source>
</evidence>
<dbReference type="Pfam" id="PF01370">
    <property type="entry name" value="Epimerase"/>
    <property type="match status" value="1"/>
</dbReference>
<dbReference type="STRING" id="558152.IQ37_03930"/>
<feature type="domain" description="NAD-dependent epimerase/dehydratase" evidence="1">
    <location>
        <begin position="4"/>
        <end position="224"/>
    </location>
</feature>
<dbReference type="PANTHER" id="PTHR48079:SF6">
    <property type="entry name" value="NAD(P)-BINDING DOMAIN-CONTAINING PROTEIN-RELATED"/>
    <property type="match status" value="1"/>
</dbReference>
<dbReference type="Gene3D" id="3.40.50.720">
    <property type="entry name" value="NAD(P)-binding Rossmann-like Domain"/>
    <property type="match status" value="1"/>
</dbReference>
<dbReference type="PANTHER" id="PTHR48079">
    <property type="entry name" value="PROTEIN YEEZ"/>
    <property type="match status" value="1"/>
</dbReference>
<dbReference type="AlphaFoldDB" id="A0A086BLJ8"/>
<dbReference type="InterPro" id="IPR051783">
    <property type="entry name" value="NAD(P)-dependent_oxidoreduct"/>
</dbReference>
<evidence type="ECO:0000313" key="2">
    <source>
        <dbReference type="EMBL" id="KFF29812.1"/>
    </source>
</evidence>
<dbReference type="InterPro" id="IPR001509">
    <property type="entry name" value="Epimerase_deHydtase"/>
</dbReference>
<comment type="caution">
    <text evidence="2">The sequence shown here is derived from an EMBL/GenBank/DDBJ whole genome shotgun (WGS) entry which is preliminary data.</text>
</comment>
<organism evidence="2 3">
    <name type="scientific">Chryseobacterium piperi</name>
    <dbReference type="NCBI Taxonomy" id="558152"/>
    <lineage>
        <taxon>Bacteria</taxon>
        <taxon>Pseudomonadati</taxon>
        <taxon>Bacteroidota</taxon>
        <taxon>Flavobacteriia</taxon>
        <taxon>Flavobacteriales</taxon>
        <taxon>Weeksellaceae</taxon>
        <taxon>Chryseobacterium group</taxon>
        <taxon>Chryseobacterium</taxon>
    </lineage>
</organism>
<accession>A0A086BLJ8</accession>
<dbReference type="eggNOG" id="COG0451">
    <property type="taxonomic scope" value="Bacteria"/>
</dbReference>
<reference evidence="2 3" key="1">
    <citation type="submission" date="2014-07" db="EMBL/GenBank/DDBJ databases">
        <title>Genome of Chryseobacterium piperi CTM.</title>
        <authorList>
            <person name="Pipes S.E."/>
            <person name="Stropko S.J."/>
            <person name="Newman J.D."/>
        </authorList>
    </citation>
    <scope>NUCLEOTIDE SEQUENCE [LARGE SCALE GENOMIC DNA]</scope>
    <source>
        <strain evidence="2 3">CTM</strain>
    </source>
</reference>
<dbReference type="EMBL" id="JPRJ01000003">
    <property type="protein sequence ID" value="KFF29812.1"/>
    <property type="molecule type" value="Genomic_DNA"/>
</dbReference>